<evidence type="ECO:0000256" key="1">
    <source>
        <dbReference type="ARBA" id="ARBA00001973"/>
    </source>
</evidence>
<dbReference type="InterPro" id="IPR004302">
    <property type="entry name" value="Cellulose/chitin-bd_N"/>
</dbReference>
<keyword evidence="2" id="KW-0479">Metal-binding</keyword>
<reference evidence="8" key="1">
    <citation type="journal article" date="2020" name="Stud. Mycol.">
        <title>101 Dothideomycetes genomes: a test case for predicting lifestyles and emergence of pathogens.</title>
        <authorList>
            <person name="Haridas S."/>
            <person name="Albert R."/>
            <person name="Binder M."/>
            <person name="Bloem J."/>
            <person name="Labutti K."/>
            <person name="Salamov A."/>
            <person name="Andreopoulos B."/>
            <person name="Baker S."/>
            <person name="Barry K."/>
            <person name="Bills G."/>
            <person name="Bluhm B."/>
            <person name="Cannon C."/>
            <person name="Castanera R."/>
            <person name="Culley D."/>
            <person name="Daum C."/>
            <person name="Ezra D."/>
            <person name="Gonzalez J."/>
            <person name="Henrissat B."/>
            <person name="Kuo A."/>
            <person name="Liang C."/>
            <person name="Lipzen A."/>
            <person name="Lutzoni F."/>
            <person name="Magnuson J."/>
            <person name="Mondo S."/>
            <person name="Nolan M."/>
            <person name="Ohm R."/>
            <person name="Pangilinan J."/>
            <person name="Park H.-J."/>
            <person name="Ramirez L."/>
            <person name="Alfaro M."/>
            <person name="Sun H."/>
            <person name="Tritt A."/>
            <person name="Yoshinaga Y."/>
            <person name="Zwiers L.-H."/>
            <person name="Turgeon B."/>
            <person name="Goodwin S."/>
            <person name="Spatafora J."/>
            <person name="Crous P."/>
            <person name="Grigoriev I."/>
        </authorList>
    </citation>
    <scope>NUCLEOTIDE SEQUENCE</scope>
    <source>
        <strain evidence="8">CBS 116005</strain>
    </source>
</reference>
<protein>
    <recommendedName>
        <fullName evidence="7">Chitin-binding type-4 domain-containing protein</fullName>
    </recommendedName>
</protein>
<comment type="cofactor">
    <cofactor evidence="1">
        <name>Cu(2+)</name>
        <dbReference type="ChEBI" id="CHEBI:29036"/>
    </cofactor>
</comment>
<feature type="domain" description="Chitin-binding type-4" evidence="7">
    <location>
        <begin position="14"/>
        <end position="183"/>
    </location>
</feature>
<sequence length="197" mass="21620">MRNILPLATLCAAHGYFQSPIARQPGTHFAGACSQQAYYNMAGSINGNIQGLEQVVATQGDYNAQECNLWMCKGMKYADNTDNVQKYTAGQNIDLYHPIVAPHTGYANVSIIATSSNTTLAANLSHWDVYASNAVPKVTSQENFTITMPTDLGSKCATAGECVIQMFWNAENINQTYESCIDFTMGSSSQRRHAREW</sequence>
<dbReference type="Gene3D" id="2.70.50.70">
    <property type="match status" value="1"/>
</dbReference>
<evidence type="ECO:0000256" key="4">
    <source>
        <dbReference type="ARBA" id="ARBA00023157"/>
    </source>
</evidence>
<evidence type="ECO:0000313" key="8">
    <source>
        <dbReference type="EMBL" id="KAF2765014.1"/>
    </source>
</evidence>
<dbReference type="EMBL" id="ML995903">
    <property type="protein sequence ID" value="KAF2765014.1"/>
    <property type="molecule type" value="Genomic_DNA"/>
</dbReference>
<name>A0A6G1KY93_9PEZI</name>
<evidence type="ECO:0000256" key="2">
    <source>
        <dbReference type="ARBA" id="ARBA00022723"/>
    </source>
</evidence>
<organism evidence="8 9">
    <name type="scientific">Teratosphaeria nubilosa</name>
    <dbReference type="NCBI Taxonomy" id="161662"/>
    <lineage>
        <taxon>Eukaryota</taxon>
        <taxon>Fungi</taxon>
        <taxon>Dikarya</taxon>
        <taxon>Ascomycota</taxon>
        <taxon>Pezizomycotina</taxon>
        <taxon>Dothideomycetes</taxon>
        <taxon>Dothideomycetidae</taxon>
        <taxon>Mycosphaerellales</taxon>
        <taxon>Teratosphaeriaceae</taxon>
        <taxon>Teratosphaeria</taxon>
    </lineage>
</organism>
<evidence type="ECO:0000259" key="7">
    <source>
        <dbReference type="Pfam" id="PF03067"/>
    </source>
</evidence>
<accession>A0A6G1KY93</accession>
<keyword evidence="3" id="KW-0186">Copper</keyword>
<dbReference type="GO" id="GO:0046872">
    <property type="term" value="F:metal ion binding"/>
    <property type="evidence" value="ECO:0007669"/>
    <property type="project" value="UniProtKB-KW"/>
</dbReference>
<keyword evidence="9" id="KW-1185">Reference proteome</keyword>
<gene>
    <name evidence="8" type="ORF">EJ03DRAFT_280967</name>
</gene>
<keyword evidence="4" id="KW-1015">Disulfide bond</keyword>
<proteinExistence type="inferred from homology"/>
<keyword evidence="5" id="KW-0325">Glycoprotein</keyword>
<dbReference type="PANTHER" id="PTHR36575:SF2">
    <property type="entry name" value="CHITIN-BINDING TYPE-4 DOMAIN-CONTAINING PROTEIN-RELATED"/>
    <property type="match status" value="1"/>
</dbReference>
<dbReference type="AlphaFoldDB" id="A0A6G1KY93"/>
<dbReference type="InterPro" id="IPR052282">
    <property type="entry name" value="Starch-active_LPMO"/>
</dbReference>
<dbReference type="Proteomes" id="UP000799436">
    <property type="component" value="Unassembled WGS sequence"/>
</dbReference>
<dbReference type="OrthoDB" id="120613at2759"/>
<evidence type="ECO:0000313" key="9">
    <source>
        <dbReference type="Proteomes" id="UP000799436"/>
    </source>
</evidence>
<dbReference type="Pfam" id="PF03067">
    <property type="entry name" value="LPMO_10"/>
    <property type="match status" value="1"/>
</dbReference>
<evidence type="ECO:0000256" key="6">
    <source>
        <dbReference type="ARBA" id="ARBA00034311"/>
    </source>
</evidence>
<evidence type="ECO:0000256" key="5">
    <source>
        <dbReference type="ARBA" id="ARBA00023180"/>
    </source>
</evidence>
<evidence type="ECO:0000256" key="3">
    <source>
        <dbReference type="ARBA" id="ARBA00023008"/>
    </source>
</evidence>
<dbReference type="PANTHER" id="PTHR36575">
    <property type="entry name" value="BINDING PROTEIN, PUTATIVE (AFU_ORTHOLOGUE AFUA_1G14430)-RELATED"/>
    <property type="match status" value="1"/>
</dbReference>
<comment type="similarity">
    <text evidence="6">Belongs to the polysaccharide monooxygenase AA13 family.</text>
</comment>